<sequence>MEFYQLEQFLSLAQTCNMHVTAEQLHITQPALSKSLKKLEAELECPLFERRRNKLVLNEYGKILLQHSSAIMEEIQQLRKEIWEQQEKSKVFITCSGYAIAALYFIMPHIAHAFPHRVFLCSVEKVTDYSRLFEEGKFDFILSNHKYNSNRYENVQIFEEELMITVPNDCALHANAQEKIEMEQLRQIEKFILPDTPGYTEWFRQVLEEAGVQKERISYYPIEKYLNSKAEFQFCNLCSSLIIHFVPEITGKTVYTVNSEHARKQIYAVFRKKDRKKLEPLITYLRNETNNLFRNVSFLPYFMFRNESSNLLFK</sequence>
<gene>
    <name evidence="6" type="ORF">IAA45_04575</name>
</gene>
<evidence type="ECO:0000256" key="2">
    <source>
        <dbReference type="ARBA" id="ARBA00023015"/>
    </source>
</evidence>
<dbReference type="InterPro" id="IPR000847">
    <property type="entry name" value="LysR_HTH_N"/>
</dbReference>
<feature type="domain" description="HTH lysR-type" evidence="5">
    <location>
        <begin position="1"/>
        <end position="58"/>
    </location>
</feature>
<evidence type="ECO:0000256" key="3">
    <source>
        <dbReference type="ARBA" id="ARBA00023125"/>
    </source>
</evidence>
<organism evidence="6 7">
    <name type="scientific">Candidatus Blautia gallistercoris</name>
    <dbReference type="NCBI Taxonomy" id="2838490"/>
    <lineage>
        <taxon>Bacteria</taxon>
        <taxon>Bacillati</taxon>
        <taxon>Bacillota</taxon>
        <taxon>Clostridia</taxon>
        <taxon>Lachnospirales</taxon>
        <taxon>Lachnospiraceae</taxon>
        <taxon>Blautia</taxon>
    </lineage>
</organism>
<comment type="similarity">
    <text evidence="1">Belongs to the LysR transcriptional regulatory family.</text>
</comment>
<keyword evidence="2" id="KW-0805">Transcription regulation</keyword>
<name>A0A9D2B2P8_9FIRM</name>
<keyword evidence="3" id="KW-0238">DNA-binding</keyword>
<dbReference type="InterPro" id="IPR050950">
    <property type="entry name" value="HTH-type_LysR_regulators"/>
</dbReference>
<dbReference type="GO" id="GO:0003677">
    <property type="term" value="F:DNA binding"/>
    <property type="evidence" value="ECO:0007669"/>
    <property type="project" value="UniProtKB-KW"/>
</dbReference>
<evidence type="ECO:0000313" key="6">
    <source>
        <dbReference type="EMBL" id="HIX58975.1"/>
    </source>
</evidence>
<accession>A0A9D2B2P8</accession>
<evidence type="ECO:0000313" key="7">
    <source>
        <dbReference type="Proteomes" id="UP000886817"/>
    </source>
</evidence>
<evidence type="ECO:0000259" key="5">
    <source>
        <dbReference type="PROSITE" id="PS50931"/>
    </source>
</evidence>
<dbReference type="GO" id="GO:0003700">
    <property type="term" value="F:DNA-binding transcription factor activity"/>
    <property type="evidence" value="ECO:0007669"/>
    <property type="project" value="InterPro"/>
</dbReference>
<dbReference type="SUPFAM" id="SSF53850">
    <property type="entry name" value="Periplasmic binding protein-like II"/>
    <property type="match status" value="1"/>
</dbReference>
<evidence type="ECO:0000256" key="1">
    <source>
        <dbReference type="ARBA" id="ARBA00009437"/>
    </source>
</evidence>
<dbReference type="Pfam" id="PF00126">
    <property type="entry name" value="HTH_1"/>
    <property type="match status" value="1"/>
</dbReference>
<dbReference type="FunFam" id="1.10.10.10:FF:000001">
    <property type="entry name" value="LysR family transcriptional regulator"/>
    <property type="match status" value="1"/>
</dbReference>
<dbReference type="InterPro" id="IPR036388">
    <property type="entry name" value="WH-like_DNA-bd_sf"/>
</dbReference>
<dbReference type="Gene3D" id="1.10.10.10">
    <property type="entry name" value="Winged helix-like DNA-binding domain superfamily/Winged helix DNA-binding domain"/>
    <property type="match status" value="1"/>
</dbReference>
<keyword evidence="4" id="KW-0804">Transcription</keyword>
<dbReference type="GO" id="GO:0005829">
    <property type="term" value="C:cytosol"/>
    <property type="evidence" value="ECO:0007669"/>
    <property type="project" value="TreeGrafter"/>
</dbReference>
<dbReference type="Proteomes" id="UP000886817">
    <property type="component" value="Unassembled WGS sequence"/>
</dbReference>
<proteinExistence type="inferred from homology"/>
<reference evidence="6" key="2">
    <citation type="submission" date="2021-04" db="EMBL/GenBank/DDBJ databases">
        <authorList>
            <person name="Gilroy R."/>
        </authorList>
    </citation>
    <scope>NUCLEOTIDE SEQUENCE</scope>
    <source>
        <strain evidence="6">ChiSjej1B19-8411</strain>
    </source>
</reference>
<dbReference type="Gene3D" id="3.40.190.10">
    <property type="entry name" value="Periplasmic binding protein-like II"/>
    <property type="match status" value="2"/>
</dbReference>
<protein>
    <submittedName>
        <fullName evidence="6">LysR family transcriptional regulator</fullName>
    </submittedName>
</protein>
<dbReference type="Pfam" id="PF03466">
    <property type="entry name" value="LysR_substrate"/>
    <property type="match status" value="1"/>
</dbReference>
<dbReference type="PANTHER" id="PTHR30419:SF30">
    <property type="entry name" value="LYSR FAMILY TRANSCRIPTIONAL REGULATOR"/>
    <property type="match status" value="1"/>
</dbReference>
<evidence type="ECO:0000256" key="4">
    <source>
        <dbReference type="ARBA" id="ARBA00023163"/>
    </source>
</evidence>
<dbReference type="AlphaFoldDB" id="A0A9D2B2P8"/>
<reference evidence="6" key="1">
    <citation type="journal article" date="2021" name="PeerJ">
        <title>Extensive microbial diversity within the chicken gut microbiome revealed by metagenomics and culture.</title>
        <authorList>
            <person name="Gilroy R."/>
            <person name="Ravi A."/>
            <person name="Getino M."/>
            <person name="Pursley I."/>
            <person name="Horton D.L."/>
            <person name="Alikhan N.F."/>
            <person name="Baker D."/>
            <person name="Gharbi K."/>
            <person name="Hall N."/>
            <person name="Watson M."/>
            <person name="Adriaenssens E.M."/>
            <person name="Foster-Nyarko E."/>
            <person name="Jarju S."/>
            <person name="Secka A."/>
            <person name="Antonio M."/>
            <person name="Oren A."/>
            <person name="Chaudhuri R.R."/>
            <person name="La Ragione R."/>
            <person name="Hildebrand F."/>
            <person name="Pallen M.J."/>
        </authorList>
    </citation>
    <scope>NUCLEOTIDE SEQUENCE</scope>
    <source>
        <strain evidence="6">ChiSjej1B19-8411</strain>
    </source>
</reference>
<dbReference type="PANTHER" id="PTHR30419">
    <property type="entry name" value="HTH-TYPE TRANSCRIPTIONAL REGULATOR YBHD"/>
    <property type="match status" value="1"/>
</dbReference>
<dbReference type="EMBL" id="DXEX01000105">
    <property type="protein sequence ID" value="HIX58975.1"/>
    <property type="molecule type" value="Genomic_DNA"/>
</dbReference>
<dbReference type="PRINTS" id="PR00039">
    <property type="entry name" value="HTHLYSR"/>
</dbReference>
<dbReference type="PROSITE" id="PS50931">
    <property type="entry name" value="HTH_LYSR"/>
    <property type="match status" value="1"/>
</dbReference>
<dbReference type="InterPro" id="IPR036390">
    <property type="entry name" value="WH_DNA-bd_sf"/>
</dbReference>
<dbReference type="InterPro" id="IPR005119">
    <property type="entry name" value="LysR_subst-bd"/>
</dbReference>
<comment type="caution">
    <text evidence="6">The sequence shown here is derived from an EMBL/GenBank/DDBJ whole genome shotgun (WGS) entry which is preliminary data.</text>
</comment>
<dbReference type="SUPFAM" id="SSF46785">
    <property type="entry name" value="Winged helix' DNA-binding domain"/>
    <property type="match status" value="1"/>
</dbReference>